<name>A0A255GML0_9ACTN</name>
<comment type="caution">
    <text evidence="1">The sequence shown here is derived from an EMBL/GenBank/DDBJ whole genome shotgun (WGS) entry which is preliminary data.</text>
</comment>
<dbReference type="Proteomes" id="UP000216311">
    <property type="component" value="Unassembled WGS sequence"/>
</dbReference>
<proteinExistence type="predicted"/>
<keyword evidence="2" id="KW-1185">Reference proteome</keyword>
<reference evidence="1 2" key="1">
    <citation type="submission" date="2017-07" db="EMBL/GenBank/DDBJ databases">
        <title>Draft whole genome sequences of clinical Proprionibacteriaceae strains.</title>
        <authorList>
            <person name="Bernier A.-M."/>
            <person name="Bernard K."/>
            <person name="Domingo M.-C."/>
        </authorList>
    </citation>
    <scope>NUCLEOTIDE SEQUENCE [LARGE SCALE GENOMIC DNA]</scope>
    <source>
        <strain evidence="1 2">NML 130396</strain>
    </source>
</reference>
<organism evidence="1 2">
    <name type="scientific">Enemella dayhoffiae</name>
    <dbReference type="NCBI Taxonomy" id="2016507"/>
    <lineage>
        <taxon>Bacteria</taxon>
        <taxon>Bacillati</taxon>
        <taxon>Actinomycetota</taxon>
        <taxon>Actinomycetes</taxon>
        <taxon>Propionibacteriales</taxon>
        <taxon>Propionibacteriaceae</taxon>
        <taxon>Enemella</taxon>
    </lineage>
</organism>
<dbReference type="OrthoDB" id="3730242at2"/>
<dbReference type="EMBL" id="NMVQ01000047">
    <property type="protein sequence ID" value="OYO16632.1"/>
    <property type="molecule type" value="Genomic_DNA"/>
</dbReference>
<gene>
    <name evidence="1" type="ORF">CGZ93_17890</name>
</gene>
<protein>
    <submittedName>
        <fullName evidence="1">Uncharacterized protein</fullName>
    </submittedName>
</protein>
<evidence type="ECO:0000313" key="2">
    <source>
        <dbReference type="Proteomes" id="UP000216311"/>
    </source>
</evidence>
<accession>A0A255GML0</accession>
<evidence type="ECO:0000313" key="1">
    <source>
        <dbReference type="EMBL" id="OYO16632.1"/>
    </source>
</evidence>
<sequence>MDIITIDDLSSVPADSAQRLIDEAMARASLVAPCLLDTNLTSRQVAQFRAILISAIERWNEVGLVPVTSETKTADIFTHTLRRDGAVNGRGEFTVRELADLRSICGGTAATATMPRYTMPPTPTSPWGAA</sequence>
<dbReference type="RefSeq" id="WP_094365519.1">
    <property type="nucleotide sequence ID" value="NZ_NMVQ01000047.1"/>
</dbReference>
<dbReference type="AlphaFoldDB" id="A0A255GML0"/>